<dbReference type="PANTHER" id="PTHR11985:SF15">
    <property type="entry name" value="GLYCEROL-3-PHOSPHATE DEHYDROGENASE, MITOCHONDRIAL"/>
    <property type="match status" value="1"/>
</dbReference>
<organism evidence="8">
    <name type="scientific">uncultured Thermomicrobiales bacterium</name>
    <dbReference type="NCBI Taxonomy" id="1645740"/>
    <lineage>
        <taxon>Bacteria</taxon>
        <taxon>Pseudomonadati</taxon>
        <taxon>Thermomicrobiota</taxon>
        <taxon>Thermomicrobia</taxon>
        <taxon>Thermomicrobiales</taxon>
        <taxon>environmental samples</taxon>
    </lineage>
</organism>
<evidence type="ECO:0000313" key="8">
    <source>
        <dbReference type="EMBL" id="CAA9578876.1"/>
    </source>
</evidence>
<dbReference type="AlphaFoldDB" id="A0A6J4VHC0"/>
<evidence type="ECO:0000259" key="7">
    <source>
        <dbReference type="Pfam" id="PF16901"/>
    </source>
</evidence>
<feature type="domain" description="Alpha-glycerophosphate oxidase C-terminal" evidence="7">
    <location>
        <begin position="394"/>
        <end position="508"/>
    </location>
</feature>
<evidence type="ECO:0000256" key="5">
    <source>
        <dbReference type="ARBA" id="ARBA00023002"/>
    </source>
</evidence>
<keyword evidence="5 8" id="KW-0560">Oxidoreductase</keyword>
<feature type="domain" description="FAD dependent oxidoreductase" evidence="6">
    <location>
        <begin position="9"/>
        <end position="372"/>
    </location>
</feature>
<reference evidence="8" key="1">
    <citation type="submission" date="2020-02" db="EMBL/GenBank/DDBJ databases">
        <authorList>
            <person name="Meier V. D."/>
        </authorList>
    </citation>
    <scope>NUCLEOTIDE SEQUENCE</scope>
    <source>
        <strain evidence="8">AVDCRST_MAG59</strain>
    </source>
</reference>
<dbReference type="PROSITE" id="PS00978">
    <property type="entry name" value="FAD_G3PDH_2"/>
    <property type="match status" value="1"/>
</dbReference>
<dbReference type="EMBL" id="CADCWF010000330">
    <property type="protein sequence ID" value="CAA9578876.1"/>
    <property type="molecule type" value="Genomic_DNA"/>
</dbReference>
<dbReference type="Gene3D" id="3.50.50.60">
    <property type="entry name" value="FAD/NAD(P)-binding domain"/>
    <property type="match status" value="1"/>
</dbReference>
<dbReference type="Gene3D" id="3.30.9.10">
    <property type="entry name" value="D-Amino Acid Oxidase, subunit A, domain 2"/>
    <property type="match status" value="1"/>
</dbReference>
<dbReference type="Gene3D" id="1.10.8.870">
    <property type="entry name" value="Alpha-glycerophosphate oxidase, cap domain"/>
    <property type="match status" value="1"/>
</dbReference>
<dbReference type="EC" id="1.1.5.3" evidence="8"/>
<evidence type="ECO:0000256" key="4">
    <source>
        <dbReference type="ARBA" id="ARBA00022827"/>
    </source>
</evidence>
<sequence>MTGANERYDLIVVGAGINGSGIARDAALRGLRPLLLDKGDIGGGTTSWSTRLIHGGLRYLEHAEVGLVRESLRERERLLRIASHLVEPLPLLLPIYAGDRRGPVLIRAGMIAYDALSFDKSLPHHRMLGRDETLQRVPGLNPLGLRGAALYFDGQITYPERLAVENAIDARDNGAEVRLYTEVEELLVAGGKVVGVSGRDLLADEPFEARAPLVVNVAGAWVDAVLRGVGTPTPLMGGTKGSHLVVGPFPGAPPTALYLEAKRDGRPFFVIPWNGQYLIGTTDERYGGDLDLIVASDDEIDYLLAETNRVVPTARLARPDVLWTYAGVRPLPHQPAGATGAITRRHVIHDHAGHGGPAGLVSIVGGKLTTYRELAEQTVDAAGRLLARALPRSTTGNEPLPGASGDGTFPVTGALELRSTDHLRRVYGSAAGAVVARAVSPGLPRPFDPVSGAIGAEIPYAFEREGARTLADALLRRTMVGLGPEVGIGADLAAAEVARQTLGWSEERAEREIRAYREFVSRYRPRSLGDALSPDSAADHVTMAVLKPR</sequence>
<accession>A0A6J4VHC0</accession>
<gene>
    <name evidence="8" type="ORF">AVDCRST_MAG59-4465</name>
</gene>
<dbReference type="PANTHER" id="PTHR11985">
    <property type="entry name" value="GLYCEROL-3-PHOSPHATE DEHYDROGENASE"/>
    <property type="match status" value="1"/>
</dbReference>
<dbReference type="Pfam" id="PF01266">
    <property type="entry name" value="DAO"/>
    <property type="match status" value="1"/>
</dbReference>
<evidence type="ECO:0000256" key="2">
    <source>
        <dbReference type="ARBA" id="ARBA00007330"/>
    </source>
</evidence>
<name>A0A6J4VHC0_9BACT</name>
<dbReference type="GO" id="GO:0046168">
    <property type="term" value="P:glycerol-3-phosphate catabolic process"/>
    <property type="evidence" value="ECO:0007669"/>
    <property type="project" value="TreeGrafter"/>
</dbReference>
<dbReference type="InterPro" id="IPR000447">
    <property type="entry name" value="G3P_DH_FAD-dep"/>
</dbReference>
<dbReference type="InterPro" id="IPR036188">
    <property type="entry name" value="FAD/NAD-bd_sf"/>
</dbReference>
<proteinExistence type="inferred from homology"/>
<keyword evidence="3" id="KW-0285">Flavoprotein</keyword>
<dbReference type="InterPro" id="IPR038299">
    <property type="entry name" value="DAO_C_sf"/>
</dbReference>
<keyword evidence="4" id="KW-0274">FAD</keyword>
<dbReference type="SUPFAM" id="SSF51905">
    <property type="entry name" value="FAD/NAD(P)-binding domain"/>
    <property type="match status" value="1"/>
</dbReference>
<evidence type="ECO:0000256" key="1">
    <source>
        <dbReference type="ARBA" id="ARBA00001974"/>
    </source>
</evidence>
<dbReference type="PRINTS" id="PR01001">
    <property type="entry name" value="FADG3PDH"/>
</dbReference>
<dbReference type="InterPro" id="IPR006076">
    <property type="entry name" value="FAD-dep_OxRdtase"/>
</dbReference>
<comment type="similarity">
    <text evidence="2">Belongs to the FAD-dependent glycerol-3-phosphate dehydrogenase family.</text>
</comment>
<comment type="cofactor">
    <cofactor evidence="1">
        <name>FAD</name>
        <dbReference type="ChEBI" id="CHEBI:57692"/>
    </cofactor>
</comment>
<evidence type="ECO:0000256" key="3">
    <source>
        <dbReference type="ARBA" id="ARBA00022630"/>
    </source>
</evidence>
<protein>
    <submittedName>
        <fullName evidence="8">Glycerol-3-phosphate dehydrogenase</fullName>
        <ecNumber evidence="8">1.1.5.3</ecNumber>
    </submittedName>
</protein>
<dbReference type="GO" id="GO:0004368">
    <property type="term" value="F:glycerol-3-phosphate dehydrogenase (quinone) activity"/>
    <property type="evidence" value="ECO:0007669"/>
    <property type="project" value="UniProtKB-EC"/>
</dbReference>
<dbReference type="Pfam" id="PF16901">
    <property type="entry name" value="DAO_C"/>
    <property type="match status" value="1"/>
</dbReference>
<dbReference type="InterPro" id="IPR031656">
    <property type="entry name" value="DAO_C"/>
</dbReference>
<evidence type="ECO:0000259" key="6">
    <source>
        <dbReference type="Pfam" id="PF01266"/>
    </source>
</evidence>